<proteinExistence type="predicted"/>
<dbReference type="EMBL" id="CP046173">
    <property type="protein sequence ID" value="QIS23801.1"/>
    <property type="molecule type" value="Genomic_DNA"/>
</dbReference>
<dbReference type="InterPro" id="IPR018728">
    <property type="entry name" value="DUF2268"/>
</dbReference>
<dbReference type="RefSeq" id="WP_167491113.1">
    <property type="nucleotide sequence ID" value="NZ_CP046173.1"/>
</dbReference>
<feature type="domain" description="DUF2268" evidence="1">
    <location>
        <begin position="100"/>
        <end position="287"/>
    </location>
</feature>
<evidence type="ECO:0000313" key="3">
    <source>
        <dbReference type="Proteomes" id="UP000500953"/>
    </source>
</evidence>
<name>A0A6G9ZEH2_9NOCA</name>
<sequence>MTITVLDTYTATRQILRAPVADRADMLRSMLEPIAGMYRYYPGDPDLAEIHSRSSGFPIDRDEDRCLDALETLAAAGAWDRMRGACEKALAVQLAATPGLEVPDITVALLLGDPADSHFMGPILGVTGFGGIPGYIAITLWPYPENVERLEATAVHELAHNLRFGPGGVVWNPATVTVGDHVISEGLADAFARQLYSDTLGYTRIGAPHLHDDTVLTKVISGLEVTGMQNFTAWVHGDASAERHGIPPVGLPTGAGYAAGNRLVDAYLAATKQTAAQALSAPSAEIIATALAHR</sequence>
<gene>
    <name evidence="2" type="ORF">F6W96_41460</name>
</gene>
<organism evidence="2 3">
    <name type="scientific">Nocardia terpenica</name>
    <dbReference type="NCBI Taxonomy" id="455432"/>
    <lineage>
        <taxon>Bacteria</taxon>
        <taxon>Bacillati</taxon>
        <taxon>Actinomycetota</taxon>
        <taxon>Actinomycetes</taxon>
        <taxon>Mycobacteriales</taxon>
        <taxon>Nocardiaceae</taxon>
        <taxon>Nocardia</taxon>
    </lineage>
</organism>
<dbReference type="Pfam" id="PF10026">
    <property type="entry name" value="DUF2268"/>
    <property type="match status" value="1"/>
</dbReference>
<protein>
    <submittedName>
        <fullName evidence="2">Peptidase</fullName>
    </submittedName>
</protein>
<accession>A0A6G9ZEH2</accession>
<dbReference type="Proteomes" id="UP000500953">
    <property type="component" value="Chromosome"/>
</dbReference>
<dbReference type="AlphaFoldDB" id="A0A6G9ZEH2"/>
<reference evidence="2 3" key="1">
    <citation type="journal article" date="2019" name="ACS Chem. Biol.">
        <title>Identification and Mobilization of a Cryptic Antibiotic Biosynthesis Gene Locus from a Human-Pathogenic Nocardia Isolate.</title>
        <authorList>
            <person name="Herisse M."/>
            <person name="Ishida K."/>
            <person name="Porter J.L."/>
            <person name="Howden B."/>
            <person name="Hertweck C."/>
            <person name="Stinear T.P."/>
            <person name="Pidot S.J."/>
        </authorList>
    </citation>
    <scope>NUCLEOTIDE SEQUENCE [LARGE SCALE GENOMIC DNA]</scope>
    <source>
        <strain evidence="2 3">AUSMDU00012715</strain>
    </source>
</reference>
<evidence type="ECO:0000259" key="1">
    <source>
        <dbReference type="Pfam" id="PF10026"/>
    </source>
</evidence>
<evidence type="ECO:0000313" key="2">
    <source>
        <dbReference type="EMBL" id="QIS23801.1"/>
    </source>
</evidence>